<keyword evidence="2" id="KW-0472">Membrane</keyword>
<name>A0A895XFR3_9ACTN</name>
<dbReference type="AlphaFoldDB" id="A0A895XFR3"/>
<feature type="chain" id="PRO_5038337323" evidence="3">
    <location>
        <begin position="21"/>
        <end position="330"/>
    </location>
</feature>
<protein>
    <submittedName>
        <fullName evidence="4">LPXTG cell wall anchor domain-containing protein</fullName>
    </submittedName>
</protein>
<evidence type="ECO:0000313" key="5">
    <source>
        <dbReference type="Proteomes" id="UP000662939"/>
    </source>
</evidence>
<dbReference type="KEGG" id="nav:JQS30_13055"/>
<dbReference type="Proteomes" id="UP000662939">
    <property type="component" value="Chromosome"/>
</dbReference>
<dbReference type="EMBL" id="CP070496">
    <property type="protein sequence ID" value="QSB04691.1"/>
    <property type="molecule type" value="Genomic_DNA"/>
</dbReference>
<keyword evidence="3" id="KW-0732">Signal</keyword>
<keyword evidence="2" id="KW-0812">Transmembrane</keyword>
<evidence type="ECO:0000313" key="4">
    <source>
        <dbReference type="EMBL" id="QSB04691.1"/>
    </source>
</evidence>
<evidence type="ECO:0000256" key="2">
    <source>
        <dbReference type="SAM" id="Phobius"/>
    </source>
</evidence>
<feature type="transmembrane region" description="Helical" evidence="2">
    <location>
        <begin position="297"/>
        <end position="318"/>
    </location>
</feature>
<sequence length="330" mass="35321">MRKLLTYAAASGLAATTAIAGATAALAQFEYDVPDTQAGHFDVAALLHPKQDDGLVLTWGDNGLALEHNHHAADPENDGQVWMFSALGEAEAGVDLVGDEEFLEENGEVYDVGQFHGVDIQISRADGSCLVVDPDSYRDSGDTRPVPGRNRIADVIVEDCESTEHDTSWTLRFRQRGDGLDLLLHTSGTFDPAHANPAQPNPEGSASDAGILDEAAEALSTKDDDHDDQGRNGDSSEEVLLLGTERRAIEAGARVDVSDPSGWHNQVWRVLTFELPPQEVPPEEVPPQPKLPTTGSATIIGVSAGAALAATGAAFLWWRRRQQASATTTW</sequence>
<evidence type="ECO:0000256" key="3">
    <source>
        <dbReference type="SAM" id="SignalP"/>
    </source>
</evidence>
<gene>
    <name evidence="4" type="ORF">JQS30_13055</name>
</gene>
<feature type="signal peptide" evidence="3">
    <location>
        <begin position="1"/>
        <end position="20"/>
    </location>
</feature>
<dbReference type="RefSeq" id="WP_213170687.1">
    <property type="nucleotide sequence ID" value="NZ_CP070496.1"/>
</dbReference>
<keyword evidence="2" id="KW-1133">Transmembrane helix</keyword>
<feature type="region of interest" description="Disordered" evidence="1">
    <location>
        <begin position="220"/>
        <end position="239"/>
    </location>
</feature>
<feature type="compositionally biased region" description="Basic and acidic residues" evidence="1">
    <location>
        <begin position="220"/>
        <end position="231"/>
    </location>
</feature>
<organism evidence="4 5">
    <name type="scientific">Natronoglycomyces albus</name>
    <dbReference type="NCBI Taxonomy" id="2811108"/>
    <lineage>
        <taxon>Bacteria</taxon>
        <taxon>Bacillati</taxon>
        <taxon>Actinomycetota</taxon>
        <taxon>Actinomycetes</taxon>
        <taxon>Glycomycetales</taxon>
        <taxon>Glycomycetaceae</taxon>
        <taxon>Natronoglycomyces</taxon>
    </lineage>
</organism>
<reference evidence="4" key="1">
    <citation type="submission" date="2021-02" db="EMBL/GenBank/DDBJ databases">
        <title>Natronoglycomyces albus gen. nov., sp. nov, a haloalkaliphilic actinobacterium from a soda solonchak soil.</title>
        <authorList>
            <person name="Sorokin D.Y."/>
            <person name="Khijniak T.V."/>
            <person name="Zakharycheva A.P."/>
            <person name="Boueva O.V."/>
            <person name="Ariskina E.V."/>
            <person name="Hahnke R.L."/>
            <person name="Bunk B."/>
            <person name="Sproer C."/>
            <person name="Schumann P."/>
            <person name="Evtushenko L.I."/>
            <person name="Kublanov I.V."/>
        </authorList>
    </citation>
    <scope>NUCLEOTIDE SEQUENCE</scope>
    <source>
        <strain evidence="4">DSM 106290</strain>
    </source>
</reference>
<evidence type="ECO:0000256" key="1">
    <source>
        <dbReference type="SAM" id="MobiDB-lite"/>
    </source>
</evidence>
<keyword evidence="5" id="KW-1185">Reference proteome</keyword>
<accession>A0A895XFR3</accession>
<proteinExistence type="predicted"/>
<feature type="region of interest" description="Disordered" evidence="1">
    <location>
        <begin position="184"/>
        <end position="208"/>
    </location>
</feature>
<dbReference type="NCBIfam" id="TIGR01167">
    <property type="entry name" value="LPXTG_anchor"/>
    <property type="match status" value="1"/>
</dbReference>